<dbReference type="EMBL" id="JARBHB010000016">
    <property type="protein sequence ID" value="KAJ8866515.1"/>
    <property type="molecule type" value="Genomic_DNA"/>
</dbReference>
<name>A0ABQ9G208_9NEOP</name>
<protein>
    <submittedName>
        <fullName evidence="1">Uncharacterized protein</fullName>
    </submittedName>
</protein>
<accession>A0ABQ9G208</accession>
<dbReference type="Proteomes" id="UP001159363">
    <property type="component" value="Chromosome 15"/>
</dbReference>
<reference evidence="1 2" key="1">
    <citation type="submission" date="2023-02" db="EMBL/GenBank/DDBJ databases">
        <title>LHISI_Scaffold_Assembly.</title>
        <authorList>
            <person name="Stuart O.P."/>
            <person name="Cleave R."/>
            <person name="Magrath M.J.L."/>
            <person name="Mikheyev A.S."/>
        </authorList>
    </citation>
    <scope>NUCLEOTIDE SEQUENCE [LARGE SCALE GENOMIC DNA]</scope>
    <source>
        <strain evidence="1">Daus_M_001</strain>
        <tissue evidence="1">Leg muscle</tissue>
    </source>
</reference>
<gene>
    <name evidence="1" type="ORF">PR048_032358</name>
</gene>
<evidence type="ECO:0000313" key="1">
    <source>
        <dbReference type="EMBL" id="KAJ8866515.1"/>
    </source>
</evidence>
<proteinExistence type="predicted"/>
<organism evidence="1 2">
    <name type="scientific">Dryococelus australis</name>
    <dbReference type="NCBI Taxonomy" id="614101"/>
    <lineage>
        <taxon>Eukaryota</taxon>
        <taxon>Metazoa</taxon>
        <taxon>Ecdysozoa</taxon>
        <taxon>Arthropoda</taxon>
        <taxon>Hexapoda</taxon>
        <taxon>Insecta</taxon>
        <taxon>Pterygota</taxon>
        <taxon>Neoptera</taxon>
        <taxon>Polyneoptera</taxon>
        <taxon>Phasmatodea</taxon>
        <taxon>Verophasmatodea</taxon>
        <taxon>Anareolatae</taxon>
        <taxon>Phasmatidae</taxon>
        <taxon>Eurycanthinae</taxon>
        <taxon>Dryococelus</taxon>
    </lineage>
</organism>
<evidence type="ECO:0000313" key="2">
    <source>
        <dbReference type="Proteomes" id="UP001159363"/>
    </source>
</evidence>
<sequence>MPSVELQLGRLWLAAWGRFSHVTEHFVSEVKTLSQNRHWRQPVSDDAGRSSTIVEVKGRPSYVYKTVRSGSVVSLLASYQCEPGSILGRIFASGNCAGKCHWLAGFLGDFPFPPTLHSGALHSHLISLSSALKTSLLRAVQISQFNNFFFIVPSPFNVIPAQPHTEPRASMTPPLRLPGPFPKIPEGVECSPGQAEPRRYITHHRSECGAEGQTTAAPPAARVVSVCNLPLPPPLPFSNTLPIRWPDAPCPALWWQTSELAASGVRRQQKQGDENVIACNAYELNNVLYECAFFFRLRFQATERILSGNGGKKNVSDLWEIWTRVSGGVS</sequence>
<keyword evidence="2" id="KW-1185">Reference proteome</keyword>
<comment type="caution">
    <text evidence="1">The sequence shown here is derived from an EMBL/GenBank/DDBJ whole genome shotgun (WGS) entry which is preliminary data.</text>
</comment>